<gene>
    <name evidence="3" type="ORF">KSP40_PGU008173</name>
</gene>
<dbReference type="Pfam" id="PF07047">
    <property type="entry name" value="OPA3"/>
    <property type="match status" value="1"/>
</dbReference>
<dbReference type="EMBL" id="JBBWWR010000004">
    <property type="protein sequence ID" value="KAK8968697.1"/>
    <property type="molecule type" value="Genomic_DNA"/>
</dbReference>
<dbReference type="PANTHER" id="PTHR12499">
    <property type="entry name" value="OPTIC ATROPHY 3 PROTEIN OPA3"/>
    <property type="match status" value="1"/>
</dbReference>
<accession>A0ABR2MWW6</accession>
<keyword evidence="2" id="KW-0175">Coiled coil</keyword>
<sequence length="82" mass="9275">MILPLAKLGTLALRTFSKPIANRLKKEAGVHPKFRQFIVNFAQVLTLSQHSSVFLLLSVSNFDSETVLNFLGLIDDFVEWQN</sequence>
<evidence type="ECO:0000313" key="3">
    <source>
        <dbReference type="EMBL" id="KAK8968697.1"/>
    </source>
</evidence>
<protein>
    <submittedName>
        <fullName evidence="3">Uncharacterized protein</fullName>
    </submittedName>
</protein>
<name>A0ABR2MWW6_9ASPA</name>
<dbReference type="Proteomes" id="UP001412067">
    <property type="component" value="Unassembled WGS sequence"/>
</dbReference>
<evidence type="ECO:0000256" key="2">
    <source>
        <dbReference type="ARBA" id="ARBA00023054"/>
    </source>
</evidence>
<dbReference type="InterPro" id="IPR010754">
    <property type="entry name" value="OPA3-like"/>
</dbReference>
<comment type="caution">
    <text evidence="3">The sequence shown here is derived from an EMBL/GenBank/DDBJ whole genome shotgun (WGS) entry which is preliminary data.</text>
</comment>
<comment type="similarity">
    <text evidence="1">Belongs to the OPA3 family.</text>
</comment>
<evidence type="ECO:0000313" key="4">
    <source>
        <dbReference type="Proteomes" id="UP001412067"/>
    </source>
</evidence>
<dbReference type="PANTHER" id="PTHR12499:SF0">
    <property type="entry name" value="OPTIC ATROPHY 3 PROTEIN"/>
    <property type="match status" value="1"/>
</dbReference>
<reference evidence="3 4" key="1">
    <citation type="journal article" date="2022" name="Nat. Plants">
        <title>Genomes of leafy and leafless Platanthera orchids illuminate the evolution of mycoheterotrophy.</title>
        <authorList>
            <person name="Li M.H."/>
            <person name="Liu K.W."/>
            <person name="Li Z."/>
            <person name="Lu H.C."/>
            <person name="Ye Q.L."/>
            <person name="Zhang D."/>
            <person name="Wang J.Y."/>
            <person name="Li Y.F."/>
            <person name="Zhong Z.M."/>
            <person name="Liu X."/>
            <person name="Yu X."/>
            <person name="Liu D.K."/>
            <person name="Tu X.D."/>
            <person name="Liu B."/>
            <person name="Hao Y."/>
            <person name="Liao X.Y."/>
            <person name="Jiang Y.T."/>
            <person name="Sun W.H."/>
            <person name="Chen J."/>
            <person name="Chen Y.Q."/>
            <person name="Ai Y."/>
            <person name="Zhai J.W."/>
            <person name="Wu S.S."/>
            <person name="Zhou Z."/>
            <person name="Hsiao Y.Y."/>
            <person name="Wu W.L."/>
            <person name="Chen Y.Y."/>
            <person name="Lin Y.F."/>
            <person name="Hsu J.L."/>
            <person name="Li C.Y."/>
            <person name="Wang Z.W."/>
            <person name="Zhao X."/>
            <person name="Zhong W.Y."/>
            <person name="Ma X.K."/>
            <person name="Ma L."/>
            <person name="Huang J."/>
            <person name="Chen G.Z."/>
            <person name="Huang M.Z."/>
            <person name="Huang L."/>
            <person name="Peng D.H."/>
            <person name="Luo Y.B."/>
            <person name="Zou S.Q."/>
            <person name="Chen S.P."/>
            <person name="Lan S."/>
            <person name="Tsai W.C."/>
            <person name="Van de Peer Y."/>
            <person name="Liu Z.J."/>
        </authorList>
    </citation>
    <scope>NUCLEOTIDE SEQUENCE [LARGE SCALE GENOMIC DNA]</scope>
    <source>
        <strain evidence="3">Lor288</strain>
    </source>
</reference>
<proteinExistence type="inferred from homology"/>
<evidence type="ECO:0000256" key="1">
    <source>
        <dbReference type="ARBA" id="ARBA00007584"/>
    </source>
</evidence>
<organism evidence="3 4">
    <name type="scientific">Platanthera guangdongensis</name>
    <dbReference type="NCBI Taxonomy" id="2320717"/>
    <lineage>
        <taxon>Eukaryota</taxon>
        <taxon>Viridiplantae</taxon>
        <taxon>Streptophyta</taxon>
        <taxon>Embryophyta</taxon>
        <taxon>Tracheophyta</taxon>
        <taxon>Spermatophyta</taxon>
        <taxon>Magnoliopsida</taxon>
        <taxon>Liliopsida</taxon>
        <taxon>Asparagales</taxon>
        <taxon>Orchidaceae</taxon>
        <taxon>Orchidoideae</taxon>
        <taxon>Orchideae</taxon>
        <taxon>Orchidinae</taxon>
        <taxon>Platanthera</taxon>
    </lineage>
</organism>
<keyword evidence="4" id="KW-1185">Reference proteome</keyword>